<dbReference type="Gene3D" id="3.30.565.10">
    <property type="entry name" value="Histidine kinase-like ATPase, C-terminal domain"/>
    <property type="match status" value="1"/>
</dbReference>
<keyword evidence="10" id="KW-0547">Nucleotide-binding</keyword>
<evidence type="ECO:0000256" key="4">
    <source>
        <dbReference type="ARBA" id="ARBA00022475"/>
    </source>
</evidence>
<comment type="subcellular location">
    <subcellularLocation>
        <location evidence="2">Cell inner membrane</location>
        <topology evidence="2">Multi-pass membrane protein</topology>
    </subcellularLocation>
</comment>
<dbReference type="Proteomes" id="UP000002985">
    <property type="component" value="Unassembled WGS sequence"/>
</dbReference>
<organism evidence="19 20">
    <name type="scientific">Candidatus Jettenia caeni</name>
    <dbReference type="NCBI Taxonomy" id="247490"/>
    <lineage>
        <taxon>Bacteria</taxon>
        <taxon>Pseudomonadati</taxon>
        <taxon>Planctomycetota</taxon>
        <taxon>Candidatus Brocadiia</taxon>
        <taxon>Candidatus Brocadiales</taxon>
        <taxon>Candidatus Brocadiaceae</taxon>
        <taxon>Candidatus Jettenia</taxon>
    </lineage>
</organism>
<dbReference type="PANTHER" id="PTHR43304">
    <property type="entry name" value="PHYTOCHROME-LIKE PROTEIN CPH1"/>
    <property type="match status" value="1"/>
</dbReference>
<evidence type="ECO:0000256" key="5">
    <source>
        <dbReference type="ARBA" id="ARBA00022519"/>
    </source>
</evidence>
<feature type="domain" description="PAS" evidence="17">
    <location>
        <begin position="328"/>
        <end position="400"/>
    </location>
</feature>
<dbReference type="EC" id="2.7.13.3" evidence="3"/>
<dbReference type="InterPro" id="IPR000700">
    <property type="entry name" value="PAS-assoc_C"/>
</dbReference>
<evidence type="ECO:0000256" key="15">
    <source>
        <dbReference type="SAM" id="MobiDB-lite"/>
    </source>
</evidence>
<evidence type="ECO:0000256" key="12">
    <source>
        <dbReference type="ARBA" id="ARBA00022989"/>
    </source>
</evidence>
<evidence type="ECO:0000256" key="14">
    <source>
        <dbReference type="SAM" id="Coils"/>
    </source>
</evidence>
<evidence type="ECO:0000256" key="2">
    <source>
        <dbReference type="ARBA" id="ARBA00004429"/>
    </source>
</evidence>
<evidence type="ECO:0000259" key="18">
    <source>
        <dbReference type="PROSITE" id="PS50113"/>
    </source>
</evidence>
<dbReference type="SUPFAM" id="SSF55874">
    <property type="entry name" value="ATPase domain of HSP90 chaperone/DNA topoisomerase II/histidine kinase"/>
    <property type="match status" value="1"/>
</dbReference>
<dbReference type="PROSITE" id="PS50113">
    <property type="entry name" value="PAC"/>
    <property type="match status" value="3"/>
</dbReference>
<dbReference type="InterPro" id="IPR000014">
    <property type="entry name" value="PAS"/>
</dbReference>
<dbReference type="GO" id="GO:0005886">
    <property type="term" value="C:plasma membrane"/>
    <property type="evidence" value="ECO:0007669"/>
    <property type="project" value="UniProtKB-SubCell"/>
</dbReference>
<evidence type="ECO:0000256" key="13">
    <source>
        <dbReference type="ARBA" id="ARBA00023136"/>
    </source>
</evidence>
<dbReference type="CDD" id="cd00130">
    <property type="entry name" value="PAS"/>
    <property type="match status" value="3"/>
</dbReference>
<dbReference type="OrthoDB" id="290376at2"/>
<evidence type="ECO:0000256" key="8">
    <source>
        <dbReference type="ARBA" id="ARBA00022692"/>
    </source>
</evidence>
<dbReference type="STRING" id="247490.KSU1_D0961"/>
<dbReference type="SUPFAM" id="SSF55785">
    <property type="entry name" value="PYP-like sensor domain (PAS domain)"/>
    <property type="match status" value="3"/>
</dbReference>
<dbReference type="Pfam" id="PF02518">
    <property type="entry name" value="HATPase_c"/>
    <property type="match status" value="1"/>
</dbReference>
<dbReference type="Gene3D" id="3.30.450.20">
    <property type="entry name" value="PAS domain"/>
    <property type="match status" value="3"/>
</dbReference>
<proteinExistence type="predicted"/>
<keyword evidence="8" id="KW-0812">Transmembrane</keyword>
<dbReference type="Pfam" id="PF13426">
    <property type="entry name" value="PAS_9"/>
    <property type="match status" value="1"/>
</dbReference>
<reference evidence="19 20" key="1">
    <citation type="journal article" date="2012" name="FEBS Lett.">
        <title>Anammox organism KSU-1 expresses a NirK-type copper-containing nitrite reductase instead of a NirS-type with cytochrome cd1.</title>
        <authorList>
            <person name="Hira D."/>
            <person name="Toh H."/>
            <person name="Migita C.T."/>
            <person name="Okubo H."/>
            <person name="Nishiyama T."/>
            <person name="Hattori M."/>
            <person name="Furukawa K."/>
            <person name="Fujii T."/>
        </authorList>
    </citation>
    <scope>NUCLEOTIDE SEQUENCE [LARGE SCALE GENOMIC DNA]</scope>
</reference>
<dbReference type="InterPro" id="IPR005467">
    <property type="entry name" value="His_kinase_dom"/>
</dbReference>
<dbReference type="SMART" id="SM00388">
    <property type="entry name" value="HisKA"/>
    <property type="match status" value="1"/>
</dbReference>
<dbReference type="InterPro" id="IPR036097">
    <property type="entry name" value="HisK_dim/P_sf"/>
</dbReference>
<dbReference type="Gene3D" id="2.10.70.100">
    <property type="match status" value="1"/>
</dbReference>
<dbReference type="InterPro" id="IPR036890">
    <property type="entry name" value="HATPase_C_sf"/>
</dbReference>
<dbReference type="InterPro" id="IPR001610">
    <property type="entry name" value="PAC"/>
</dbReference>
<dbReference type="InterPro" id="IPR052162">
    <property type="entry name" value="Sensor_kinase/Photoreceptor"/>
</dbReference>
<dbReference type="InterPro" id="IPR003661">
    <property type="entry name" value="HisK_dim/P_dom"/>
</dbReference>
<dbReference type="PRINTS" id="PR00344">
    <property type="entry name" value="BCTRLSENSOR"/>
</dbReference>
<keyword evidence="7" id="KW-0808">Transferase</keyword>
<keyword evidence="13" id="KW-0472">Membrane</keyword>
<keyword evidence="20" id="KW-1185">Reference proteome</keyword>
<keyword evidence="11 19" id="KW-0418">Kinase</keyword>
<feature type="domain" description="PAC" evidence="18">
    <location>
        <begin position="276"/>
        <end position="327"/>
    </location>
</feature>
<evidence type="ECO:0000259" key="16">
    <source>
        <dbReference type="PROSITE" id="PS50109"/>
    </source>
</evidence>
<evidence type="ECO:0000256" key="9">
    <source>
        <dbReference type="ARBA" id="ARBA00022737"/>
    </source>
</evidence>
<feature type="coiled-coil region" evidence="14">
    <location>
        <begin position="47"/>
        <end position="81"/>
    </location>
</feature>
<evidence type="ECO:0000256" key="10">
    <source>
        <dbReference type="ARBA" id="ARBA00022741"/>
    </source>
</evidence>
<dbReference type="CDD" id="cd00082">
    <property type="entry name" value="HisKA"/>
    <property type="match status" value="1"/>
</dbReference>
<dbReference type="SMART" id="SM00387">
    <property type="entry name" value="HATPase_c"/>
    <property type="match status" value="1"/>
</dbReference>
<comment type="catalytic activity">
    <reaction evidence="1">
        <text>ATP + protein L-histidine = ADP + protein N-phospho-L-histidine.</text>
        <dbReference type="EC" id="2.7.13.3"/>
    </reaction>
</comment>
<dbReference type="InterPro" id="IPR035965">
    <property type="entry name" value="PAS-like_dom_sf"/>
</dbReference>
<evidence type="ECO:0000256" key="7">
    <source>
        <dbReference type="ARBA" id="ARBA00022679"/>
    </source>
</evidence>
<dbReference type="SUPFAM" id="SSF47384">
    <property type="entry name" value="Homodimeric domain of signal transducing histidine kinase"/>
    <property type="match status" value="1"/>
</dbReference>
<dbReference type="PROSITE" id="PS50112">
    <property type="entry name" value="PAS"/>
    <property type="match status" value="2"/>
</dbReference>
<keyword evidence="9" id="KW-0677">Repeat</keyword>
<sequence>MKDKRNDPYKKSESTIIKQTGKLKKQAQQTRCRKNRETTKKMPASDIEKLIHELQTHQIELEMQNNELLKVQQEIEESRIKYVDLYDFAPIGYVTLDPRGIIVEANLTLCNLLGIERKHLMNKPFPLFIANEFKILLLNHVQKVLSANTKQRCELMLLKKNGTPFSVSIESIAMHDSKRGFLCQSAISDITDRKQIEEELRQIMSSISDYLWSAEINEKSQFTYHYYSPVVEKITGRPPEFYMKGPEHWLNTIHSDDRDRLSNVFKKITTGQLDHTEEEYRITLPDGEIRWVRDSVLAKKTGNKTIRLHGVASDITERKQVEAALQKSEASLVRAQQIAHLGNYEWDIVKDSVYWSHENYHIFGVCPKESIVTYNTFLERIHPDDKEFVRKSIHEALYEKKPYSINYRIVLPDGTERTIHSEGEVIFDDSGRPIKMDGINQDITEKVLLEKESERSKHLASLGELAASIAHEINNPITGLINCTQILINKSPEGSKEKDLAKRIMKEGDRIAKIVHNLLSFARPTCKENKEIVHVNEILSDTLVLIGTQLRKDGIKVRLDIPQRLPEIVANKHLIQQVFLNAIHNARYALNQKYSSTHENKILEILGEEIMLDNWPYVKITFYDHGTGIPVKIRNKVIESFFTTKPRGEGTGLGLSISYSIVKDHGGKLMVDSIEGKFTKLSIILPAKSRL</sequence>
<evidence type="ECO:0000313" key="20">
    <source>
        <dbReference type="Proteomes" id="UP000002985"/>
    </source>
</evidence>
<feature type="domain" description="PAS" evidence="17">
    <location>
        <begin position="196"/>
        <end position="272"/>
    </location>
</feature>
<dbReference type="Pfam" id="PF08447">
    <property type="entry name" value="PAS_3"/>
    <property type="match status" value="2"/>
</dbReference>
<comment type="caution">
    <text evidence="19">The sequence shown here is derived from an EMBL/GenBank/DDBJ whole genome shotgun (WGS) entry which is preliminary data.</text>
</comment>
<evidence type="ECO:0000313" key="19">
    <source>
        <dbReference type="EMBL" id="GAB64270.1"/>
    </source>
</evidence>
<protein>
    <recommendedName>
        <fullName evidence="3">histidine kinase</fullName>
        <ecNumber evidence="3">2.7.13.3</ecNumber>
    </recommendedName>
</protein>
<dbReference type="FunFam" id="2.10.70.100:FF:000001">
    <property type="entry name" value="Sensory transduction histidine kinase"/>
    <property type="match status" value="1"/>
</dbReference>
<feature type="domain" description="Histidine kinase" evidence="16">
    <location>
        <begin position="468"/>
        <end position="689"/>
    </location>
</feature>
<dbReference type="InterPro" id="IPR004358">
    <property type="entry name" value="Sig_transdc_His_kin-like_C"/>
</dbReference>
<keyword evidence="12" id="KW-1133">Transmembrane helix</keyword>
<evidence type="ECO:0000256" key="3">
    <source>
        <dbReference type="ARBA" id="ARBA00012438"/>
    </source>
</evidence>
<dbReference type="Pfam" id="PF00512">
    <property type="entry name" value="HisKA"/>
    <property type="match status" value="1"/>
</dbReference>
<evidence type="ECO:0000256" key="1">
    <source>
        <dbReference type="ARBA" id="ARBA00000085"/>
    </source>
</evidence>
<gene>
    <name evidence="19" type="ORF">KSU1_D0961</name>
</gene>
<dbReference type="AlphaFoldDB" id="I3IRC5"/>
<dbReference type="InterPro" id="IPR003594">
    <property type="entry name" value="HATPase_dom"/>
</dbReference>
<dbReference type="PANTHER" id="PTHR43304:SF1">
    <property type="entry name" value="PAC DOMAIN-CONTAINING PROTEIN"/>
    <property type="match status" value="1"/>
</dbReference>
<evidence type="ECO:0000256" key="11">
    <source>
        <dbReference type="ARBA" id="ARBA00022777"/>
    </source>
</evidence>
<evidence type="ECO:0000256" key="6">
    <source>
        <dbReference type="ARBA" id="ARBA00022553"/>
    </source>
</evidence>
<keyword evidence="5" id="KW-0997">Cell inner membrane</keyword>
<dbReference type="GO" id="GO:0000166">
    <property type="term" value="F:nucleotide binding"/>
    <property type="evidence" value="ECO:0007669"/>
    <property type="project" value="UniProtKB-KW"/>
</dbReference>
<dbReference type="EMBL" id="BAFH01000004">
    <property type="protein sequence ID" value="GAB64270.1"/>
    <property type="molecule type" value="Genomic_DNA"/>
</dbReference>
<keyword evidence="6" id="KW-0597">Phosphoprotein</keyword>
<dbReference type="PROSITE" id="PS50109">
    <property type="entry name" value="HIS_KIN"/>
    <property type="match status" value="1"/>
</dbReference>
<evidence type="ECO:0000259" key="17">
    <source>
        <dbReference type="PROSITE" id="PS50112"/>
    </source>
</evidence>
<feature type="region of interest" description="Disordered" evidence="15">
    <location>
        <begin position="1"/>
        <end position="43"/>
    </location>
</feature>
<dbReference type="InterPro" id="IPR013655">
    <property type="entry name" value="PAS_fold_3"/>
</dbReference>
<feature type="compositionally biased region" description="Basic and acidic residues" evidence="15">
    <location>
        <begin position="1"/>
        <end position="13"/>
    </location>
</feature>
<accession>I3IRC5</accession>
<keyword evidence="4" id="KW-1003">Cell membrane</keyword>
<dbReference type="eggNOG" id="COG2202">
    <property type="taxonomic scope" value="Bacteria"/>
</dbReference>
<feature type="domain" description="PAC" evidence="18">
    <location>
        <begin position="151"/>
        <end position="202"/>
    </location>
</feature>
<dbReference type="Gene3D" id="1.10.287.130">
    <property type="match status" value="1"/>
</dbReference>
<feature type="domain" description="PAC" evidence="18">
    <location>
        <begin position="403"/>
        <end position="455"/>
    </location>
</feature>
<dbReference type="SMART" id="SM00086">
    <property type="entry name" value="PAC"/>
    <property type="match status" value="3"/>
</dbReference>
<dbReference type="NCBIfam" id="TIGR00229">
    <property type="entry name" value="sensory_box"/>
    <property type="match status" value="3"/>
</dbReference>
<dbReference type="SMART" id="SM00091">
    <property type="entry name" value="PAS"/>
    <property type="match status" value="3"/>
</dbReference>
<name>I3IRC5_9BACT</name>
<keyword evidence="14" id="KW-0175">Coiled coil</keyword>
<dbReference type="eggNOG" id="COG4191">
    <property type="taxonomic scope" value="Bacteria"/>
</dbReference>
<dbReference type="GO" id="GO:0000155">
    <property type="term" value="F:phosphorelay sensor kinase activity"/>
    <property type="evidence" value="ECO:0007669"/>
    <property type="project" value="InterPro"/>
</dbReference>